<evidence type="ECO:0008006" key="4">
    <source>
        <dbReference type="Google" id="ProtNLM"/>
    </source>
</evidence>
<keyword evidence="1" id="KW-0812">Transmembrane</keyword>
<name>A0A7X6BFG0_9SPHN</name>
<feature type="transmembrane region" description="Helical" evidence="1">
    <location>
        <begin position="453"/>
        <end position="474"/>
    </location>
</feature>
<gene>
    <name evidence="2" type="ORF">GGR89_004143</name>
</gene>
<organism evidence="2 3">
    <name type="scientific">Sphingomonas trueperi</name>
    <dbReference type="NCBI Taxonomy" id="53317"/>
    <lineage>
        <taxon>Bacteria</taxon>
        <taxon>Pseudomonadati</taxon>
        <taxon>Pseudomonadota</taxon>
        <taxon>Alphaproteobacteria</taxon>
        <taxon>Sphingomonadales</taxon>
        <taxon>Sphingomonadaceae</taxon>
        <taxon>Sphingomonas</taxon>
    </lineage>
</organism>
<keyword evidence="1" id="KW-1133">Transmembrane helix</keyword>
<evidence type="ECO:0000313" key="2">
    <source>
        <dbReference type="EMBL" id="NJB99797.1"/>
    </source>
</evidence>
<dbReference type="PANTHER" id="PTHR34219">
    <property type="entry name" value="IRON-REGULATED INNER MEMBRANE PROTEIN-RELATED"/>
    <property type="match status" value="1"/>
</dbReference>
<feature type="transmembrane region" description="Helical" evidence="1">
    <location>
        <begin position="12"/>
        <end position="33"/>
    </location>
</feature>
<evidence type="ECO:0000256" key="1">
    <source>
        <dbReference type="SAM" id="Phobius"/>
    </source>
</evidence>
<sequence length="514" mass="56841">MPKAVLVLHRWLGVVIGMVMTLWCLSGFVMLYVDYPRLTPAEQVRGLPLLRLPAAATRARIDLPDALPLASARLETMAGRTVLRIVPAAATERRIGQIRAMPVSYDLATGARLAELAPEDFRRIAVDYAAQANIAGAPARIAETGIDQWTVQTFRANRPLIRVDYADPAGTSVYIAGRSGEIVQQTTRFERFWGWLGAVPHWLYPTLLRQNGAAWSQVVIWTSLVGCFLTATGIWVGIARLRRRKDGSFGSPYKGLWWWHHVLGLVFGVLTLSWVASGLLSMNPWGFLDSRAGAAEHQQLAGPMAWGTVRAALARLDRVPADTRRVESVAMAGRVFPIAIGGSGSSMRFDDRGEPAPLRREAVAAALRAGPPLASLDLLTAEDSYYYGHKAPVALPVWRAVRADREATRLYIDAQSGKLLRAVDGNARAFRWLQDGLHRLDLPGLRSRPVWDLVVLPLLAMVTLVCATGTWMGVRKAKRDLRHMLRRRKLGRGPHPRRHGHGARALRHAVTGRW</sequence>
<accession>A0A7X6BFG0</accession>
<dbReference type="Pfam" id="PF03929">
    <property type="entry name" value="PepSY_TM"/>
    <property type="match status" value="1"/>
</dbReference>
<proteinExistence type="predicted"/>
<feature type="transmembrane region" description="Helical" evidence="1">
    <location>
        <begin position="218"/>
        <end position="238"/>
    </location>
</feature>
<comment type="caution">
    <text evidence="2">The sequence shown here is derived from an EMBL/GenBank/DDBJ whole genome shotgun (WGS) entry which is preliminary data.</text>
</comment>
<dbReference type="RefSeq" id="WP_125975406.1">
    <property type="nucleotide sequence ID" value="NZ_BAAADY010000031.1"/>
</dbReference>
<dbReference type="InterPro" id="IPR005625">
    <property type="entry name" value="PepSY-ass_TM"/>
</dbReference>
<dbReference type="EMBL" id="JAATJB010000021">
    <property type="protein sequence ID" value="NJB99797.1"/>
    <property type="molecule type" value="Genomic_DNA"/>
</dbReference>
<dbReference type="AlphaFoldDB" id="A0A7X6BFG0"/>
<protein>
    <recommendedName>
        <fullName evidence="4">PepSY-associated transmembrane protein</fullName>
    </recommendedName>
</protein>
<feature type="transmembrane region" description="Helical" evidence="1">
    <location>
        <begin position="258"/>
        <end position="280"/>
    </location>
</feature>
<keyword evidence="3" id="KW-1185">Reference proteome</keyword>
<dbReference type="Proteomes" id="UP000531251">
    <property type="component" value="Unassembled WGS sequence"/>
</dbReference>
<reference evidence="2 3" key="1">
    <citation type="submission" date="2020-03" db="EMBL/GenBank/DDBJ databases">
        <title>Genomic Encyclopedia of Type Strains, Phase IV (KMG-IV): sequencing the most valuable type-strain genomes for metagenomic binning, comparative biology and taxonomic classification.</title>
        <authorList>
            <person name="Goeker M."/>
        </authorList>
    </citation>
    <scope>NUCLEOTIDE SEQUENCE [LARGE SCALE GENOMIC DNA]</scope>
    <source>
        <strain evidence="2 3">DSM 7225</strain>
    </source>
</reference>
<dbReference type="PANTHER" id="PTHR34219:SF6">
    <property type="entry name" value="BLR3280 PROTEIN"/>
    <property type="match status" value="1"/>
</dbReference>
<keyword evidence="1" id="KW-0472">Membrane</keyword>
<evidence type="ECO:0000313" key="3">
    <source>
        <dbReference type="Proteomes" id="UP000531251"/>
    </source>
</evidence>